<dbReference type="RefSeq" id="XP_011773024.1">
    <property type="nucleotide sequence ID" value="XM_011774722.1"/>
</dbReference>
<dbReference type="GO" id="GO:0005525">
    <property type="term" value="F:GTP binding"/>
    <property type="evidence" value="ECO:0007669"/>
    <property type="project" value="UniProtKB-KW"/>
</dbReference>
<feature type="compositionally biased region" description="Polar residues" evidence="3">
    <location>
        <begin position="86"/>
        <end position="98"/>
    </location>
</feature>
<accession>C9ZN82</accession>
<dbReference type="InterPro" id="IPR001806">
    <property type="entry name" value="Small_GTPase"/>
</dbReference>
<evidence type="ECO:0000256" key="3">
    <source>
        <dbReference type="SAM" id="MobiDB-lite"/>
    </source>
</evidence>
<dbReference type="SMART" id="SM00173">
    <property type="entry name" value="RAS"/>
    <property type="match status" value="1"/>
</dbReference>
<dbReference type="PROSITE" id="PS51421">
    <property type="entry name" value="RAS"/>
    <property type="match status" value="1"/>
</dbReference>
<evidence type="ECO:0000313" key="5">
    <source>
        <dbReference type="Proteomes" id="UP000002316"/>
    </source>
</evidence>
<dbReference type="PROSITE" id="PS51420">
    <property type="entry name" value="RHO"/>
    <property type="match status" value="1"/>
</dbReference>
<dbReference type="Gene3D" id="3.40.50.300">
    <property type="entry name" value="P-loop containing nucleotide triphosphate hydrolases"/>
    <property type="match status" value="1"/>
</dbReference>
<dbReference type="Pfam" id="PF00071">
    <property type="entry name" value="Ras"/>
    <property type="match status" value="1"/>
</dbReference>
<evidence type="ECO:0000256" key="1">
    <source>
        <dbReference type="ARBA" id="ARBA00022741"/>
    </source>
</evidence>
<dbReference type="PROSITE" id="PS51417">
    <property type="entry name" value="ARF"/>
    <property type="match status" value="1"/>
</dbReference>
<dbReference type="InterPro" id="IPR027417">
    <property type="entry name" value="P-loop_NTPase"/>
</dbReference>
<dbReference type="KEGG" id="tbg:TbgDal_IV4350"/>
<dbReference type="CDD" id="cd00154">
    <property type="entry name" value="Rab"/>
    <property type="match status" value="1"/>
</dbReference>
<gene>
    <name evidence="4" type="ORF">TbgDal_IV4350</name>
</gene>
<reference evidence="5" key="1">
    <citation type="journal article" date="2010" name="PLoS Negl. Trop. Dis.">
        <title>The genome sequence of Trypanosoma brucei gambiense, causative agent of chronic human african trypanosomiasis.</title>
        <authorList>
            <person name="Jackson A.P."/>
            <person name="Sanders M."/>
            <person name="Berry A."/>
            <person name="McQuillan J."/>
            <person name="Aslett M.A."/>
            <person name="Quail M.A."/>
            <person name="Chukualim B."/>
            <person name="Capewell P."/>
            <person name="MacLeod A."/>
            <person name="Melville S.E."/>
            <person name="Gibson W."/>
            <person name="Barry J.D."/>
            <person name="Berriman M."/>
            <person name="Hertz-Fowler C."/>
        </authorList>
    </citation>
    <scope>NUCLEOTIDE SEQUENCE [LARGE SCALE GENOMIC DNA]</scope>
    <source>
        <strain evidence="5">MHOM/CI/86/DAL972</strain>
    </source>
</reference>
<evidence type="ECO:0000256" key="2">
    <source>
        <dbReference type="ARBA" id="ARBA00023134"/>
    </source>
</evidence>
<proteinExistence type="predicted"/>
<name>C9ZN82_TRYB9</name>
<dbReference type="GeneID" id="23859879"/>
<dbReference type="FunFam" id="3.40.50.300:FF:003289">
    <property type="entry name" value="Small GTP-binding rab protein, putative"/>
    <property type="match status" value="1"/>
</dbReference>
<dbReference type="PRINTS" id="PR00449">
    <property type="entry name" value="RASTRNSFRMNG"/>
</dbReference>
<dbReference type="VEuPathDB" id="TriTrypDB:Tbg972.4.4350"/>
<feature type="compositionally biased region" description="Polar residues" evidence="3">
    <location>
        <begin position="433"/>
        <end position="449"/>
    </location>
</feature>
<feature type="region of interest" description="Disordered" evidence="3">
    <location>
        <begin position="1"/>
        <end position="30"/>
    </location>
</feature>
<dbReference type="Proteomes" id="UP000002316">
    <property type="component" value="Chromosome 4"/>
</dbReference>
<dbReference type="SUPFAM" id="SSF52540">
    <property type="entry name" value="P-loop containing nucleoside triphosphate hydrolases"/>
    <property type="match status" value="1"/>
</dbReference>
<dbReference type="GO" id="GO:0003924">
    <property type="term" value="F:GTPase activity"/>
    <property type="evidence" value="ECO:0007669"/>
    <property type="project" value="InterPro"/>
</dbReference>
<dbReference type="AlphaFoldDB" id="C9ZN82"/>
<dbReference type="EMBL" id="FN554967">
    <property type="protein sequence ID" value="CBH10736.1"/>
    <property type="molecule type" value="Genomic_DNA"/>
</dbReference>
<dbReference type="InterPro" id="IPR050227">
    <property type="entry name" value="Rab"/>
</dbReference>
<feature type="compositionally biased region" description="Basic and acidic residues" evidence="3">
    <location>
        <begin position="514"/>
        <end position="526"/>
    </location>
</feature>
<dbReference type="PANTHER" id="PTHR47977">
    <property type="entry name" value="RAS-RELATED PROTEIN RAB"/>
    <property type="match status" value="1"/>
</dbReference>
<dbReference type="OrthoDB" id="28034at2759"/>
<feature type="region of interest" description="Disordered" evidence="3">
    <location>
        <begin position="66"/>
        <end position="98"/>
    </location>
</feature>
<feature type="region of interest" description="Disordered" evidence="3">
    <location>
        <begin position="514"/>
        <end position="565"/>
    </location>
</feature>
<feature type="compositionally biased region" description="Low complexity" evidence="3">
    <location>
        <begin position="10"/>
        <end position="21"/>
    </location>
</feature>
<evidence type="ECO:0000313" key="4">
    <source>
        <dbReference type="EMBL" id="CBH10736.1"/>
    </source>
</evidence>
<feature type="compositionally biased region" description="Basic and acidic residues" evidence="3">
    <location>
        <begin position="556"/>
        <end position="565"/>
    </location>
</feature>
<keyword evidence="1" id="KW-0547">Nucleotide-binding</keyword>
<feature type="region of interest" description="Disordered" evidence="3">
    <location>
        <begin position="419"/>
        <end position="451"/>
    </location>
</feature>
<keyword evidence="2" id="KW-0342">GTP-binding</keyword>
<sequence length="565" mass="61653">MRPEFPGLVEAATETECTEAPTEPEDEQWEDEEQMFVFKVAIVGDYSVGKTSMVKRLLDIPYEKIASSSSSSAPQPPGSSREGEVVSNSLQPLHTTTPTVGTDFFSRVVRNVRAGQHVRLQLWDTAGLERYASVDKSTFRCASAAIVVFDVKNRESFAHVTSQHLDLVMRHNPDISGRHIFVVGNKVDLIDNTEVEDMDRLVTQHELQFELFSAFPDVQYYEVSTLTNYGLREMLHGLCHTLLNDHTTCEEGNIKENGPTPAERGPLHSHLPLNFDTGTTMDGETGTDGTLFTTDGVMASAPSLYSLGSMVTVRSAQIAESGWFTPRERGSEGDTCACDKYMTEEVKESPTHGPSGTDTTLVAEDVDGHEETACSHMHMDPTALLSCKEEERDITLYSVCSALESGVVDNSVAEASNGSGSIDALNMGDETGVESTRQQTSAAPPSVENTARFVGGSQRLHNSMSMDSYFGSLSHSWAATGRNANAISSDDHPEASSHRRRIDDMLRRIDRDAELENSAESRHVAEDVDYGATPVDHGNEKPSKVNLSSCSCFGSKGDRSKRSGC</sequence>
<dbReference type="SMART" id="SM00174">
    <property type="entry name" value="RHO"/>
    <property type="match status" value="1"/>
</dbReference>
<dbReference type="SMART" id="SM00175">
    <property type="entry name" value="RAB"/>
    <property type="match status" value="1"/>
</dbReference>
<protein>
    <submittedName>
        <fullName evidence="4">Small GTP-binding rab protein, putative</fullName>
    </submittedName>
</protein>
<organism evidence="4 5">
    <name type="scientific">Trypanosoma brucei gambiense (strain MHOM/CI/86/DAL972)</name>
    <dbReference type="NCBI Taxonomy" id="679716"/>
    <lineage>
        <taxon>Eukaryota</taxon>
        <taxon>Discoba</taxon>
        <taxon>Euglenozoa</taxon>
        <taxon>Kinetoplastea</taxon>
        <taxon>Metakinetoplastina</taxon>
        <taxon>Trypanosomatida</taxon>
        <taxon>Trypanosomatidae</taxon>
        <taxon>Trypanosoma</taxon>
    </lineage>
</organism>
<dbReference type="PROSITE" id="PS51419">
    <property type="entry name" value="RAB"/>
    <property type="match status" value="1"/>
</dbReference>